<dbReference type="InterPro" id="IPR058543">
    <property type="entry name" value="Beta-prop_RSE1/DDB1/CPSF1_2nd"/>
</dbReference>
<comment type="caution">
    <text evidence="11">The sequence shown here is derived from an EMBL/GenBank/DDBJ whole genome shotgun (WGS) entry which is preliminary data.</text>
</comment>
<sequence>MSYAAYKMMHWPTGIDYCAAGFITHSPAEAAAFSSLEPSISCPEGDVDSAAPRAAQRVGPTPNLVVVAANVLEVYAVRTDAVMGAQDGGPSSTAAILDGISGARLELVCYYRLHGNIESMAVLSDGTDNTRDSIALAFKDAKIACLEFDDSINGLRTSSMHCFEGPDWLHLKRGRESFACGPIIKADPQGRCGAALFYGLQMIILKAAQVGQSLVGEDEPTRMLSSAAVRIDSSYVIDLRHLEMNHIKDFTFVHGYIEPVLVILHEQEPTWAGRISSKNQTCMISAFSISMSLKQHPMIWSSAKLPHDAYQLLAVPPPISGILVICANSIHYHSQSTSCSLTLNSFSSQPDGSPETLKTSFHVELDAAKATWLSHDIVMFSSKNGEILLLTVVYDGRAVQRLDLMKSKASILSLGATTLGSSFFFLGSRLADSLLVQFSFGVPTSVLPDLTDESADIEGDPPFAKRLRRIPSDILQDVNSVEELSFHSNSVPNSLDSAQKISFVVRDALINVGPLKDFAYGLRTNSDPNAAGIAKQSNYELVCCSGHGKNGTLSALQQSIRPDLITEVELPSCTGIWTVYYKSSRGITTEDNEYHAYLIISLESRTMVLQTGDDLGEVTETVDYNVQASTIAAGNLFGRRRVIQVYAKGARVLDGSFMTQELNFTMHSSESSLSSEPVAAASASIADPYVLLKMVDGTVRLLVGDHSNCTISINAPTVFASSSQRISSCTLYCDRGPEPWLRKARTDAWLSSGIGEATDSNDGFSHDQSDIYCIICFESGKLGIFEVPSFKCVFSVEGFVSGSAILSDDLSHAKDAVIGVPDATTVSVKKEEANNIKIVELAMHRWSGQFSCPFLFGLLNDGTLLCYHAYCYDGSESNAHRAPLSPNGSSDLDNASDSRLRSLRFHRVSIDISSRDDISSFTRPRITIFNNVGGYEGLFLGGPRPTWVFVCRQRFRVHPQLCDGPIVAFTVLHNVNCCRGLIYVTSQGFLKICQLPSAYNYDNYWPVQKVPLHGTPHQVTYYAEQSLYPLIVSVPVVRPLNQVLSSMADQELGLHIENDFTVGDDLQKVYTVDEFEVRIMELEKPSGCWETRFTIPMQQFENALTVRIVTLQNTTTKENETLMAIGTAYVQGEDVAARGRVLLFSFSKSENSQNLFQVTEVYSKESKGAVSAVASLQGHLLIASGPKITLNKWTGAELTAVAFYDAPLHVVSLNIVKNFILFGDIHKSIYFLSWKEQGSQLSLLAKDFGSLECFATEFLIDGSTLSLVVSDSDKNLQIFYYAPKMVESWKGQKLLSRAEFHVGAHVSKLLRIQMLPTQGLVSEKTNRFALVFGTLDGGIGCIAPVDELTFRRLQSLQRKLVDAVPHVCGLNPRSFRHFKSNGKAHRPGPDNIIDFELLSHYEMLSLGEQLDIAQQIGTTRSQIISNFSDFLLGTSFL</sequence>
<dbReference type="InterPro" id="IPR015943">
    <property type="entry name" value="WD40/YVTN_repeat-like_dom_sf"/>
</dbReference>
<evidence type="ECO:0000256" key="7">
    <source>
        <dbReference type="ARBA" id="ARBA00075495"/>
    </source>
</evidence>
<evidence type="ECO:0000256" key="1">
    <source>
        <dbReference type="ARBA" id="ARBA00004123"/>
    </source>
</evidence>
<dbReference type="GO" id="GO:0003723">
    <property type="term" value="F:RNA binding"/>
    <property type="evidence" value="ECO:0007669"/>
    <property type="project" value="UniProtKB-KW"/>
</dbReference>
<keyword evidence="2" id="KW-0507">mRNA processing</keyword>
<dbReference type="PANTHER" id="PTHR10644">
    <property type="entry name" value="DNA REPAIR/RNA PROCESSING CPSF FAMILY"/>
    <property type="match status" value="1"/>
</dbReference>
<evidence type="ECO:0000256" key="3">
    <source>
        <dbReference type="ARBA" id="ARBA00022884"/>
    </source>
</evidence>
<dbReference type="FunFam" id="2.130.10.10:FF:000402">
    <property type="entry name" value="Cleavage and polyadenylation specificity factor subunit 1"/>
    <property type="match status" value="1"/>
</dbReference>
<dbReference type="InterPro" id="IPR004871">
    <property type="entry name" value="RSE1/DDB1/CPSF1_C"/>
</dbReference>
<dbReference type="FunFam" id="2.130.10.10:FF:000437">
    <property type="entry name" value="cleavage and polyadenylation specificity factor subunit 1"/>
    <property type="match status" value="1"/>
</dbReference>
<dbReference type="OrthoDB" id="6109at2759"/>
<feature type="domain" description="RSE1/DDB1/CPSF1 C-terminal" evidence="8">
    <location>
        <begin position="1076"/>
        <end position="1402"/>
    </location>
</feature>
<accession>A0A8T0Q6D9</accession>
<evidence type="ECO:0000256" key="2">
    <source>
        <dbReference type="ARBA" id="ARBA00022664"/>
    </source>
</evidence>
<dbReference type="Proteomes" id="UP000823388">
    <property type="component" value="Chromosome 7K"/>
</dbReference>
<dbReference type="Pfam" id="PF23726">
    <property type="entry name" value="Beta-prop_RSE1_2nd"/>
    <property type="match status" value="1"/>
</dbReference>
<evidence type="ECO:0000259" key="10">
    <source>
        <dbReference type="Pfam" id="PF23726"/>
    </source>
</evidence>
<evidence type="ECO:0000313" key="12">
    <source>
        <dbReference type="Proteomes" id="UP000823388"/>
    </source>
</evidence>
<feature type="domain" description="RSE1/DDB1/CPSF1 second beta-propeller" evidence="10">
    <location>
        <begin position="564"/>
        <end position="995"/>
    </location>
</feature>
<dbReference type="InterPro" id="IPR050358">
    <property type="entry name" value="RSE1/DDB1/CFT1"/>
</dbReference>
<comment type="function">
    <text evidence="6">CPSF plays a key role in pre-mRNA 3'-end formation, recognizing the AAUAAA signal sequence and interacting with poly(A)polymerase and other factors to bring about cleavage and poly(A) addition. This subunit is involved in the RNA recognition step of the polyadenylation reaction.</text>
</comment>
<name>A0A8T0Q6D9_PANVG</name>
<dbReference type="Gene3D" id="2.130.10.10">
    <property type="entry name" value="YVTN repeat-like/Quinoprotein amine dehydrogenase"/>
    <property type="match status" value="2"/>
</dbReference>
<dbReference type="GO" id="GO:0005634">
    <property type="term" value="C:nucleus"/>
    <property type="evidence" value="ECO:0007669"/>
    <property type="project" value="UniProtKB-SubCell"/>
</dbReference>
<evidence type="ECO:0000259" key="8">
    <source>
        <dbReference type="Pfam" id="PF03178"/>
    </source>
</evidence>
<comment type="similarity">
    <text evidence="5">Belongs to the CPSF1 family.</text>
</comment>
<gene>
    <name evidence="11" type="ORF">PVAP13_7KG048218</name>
</gene>
<dbReference type="InterPro" id="IPR018846">
    <property type="entry name" value="Beta-prop_RSE1/DDB1/CPSF1_1st"/>
</dbReference>
<dbReference type="Pfam" id="PF10433">
    <property type="entry name" value="Beta-prop_RSE1_1st"/>
    <property type="match status" value="1"/>
</dbReference>
<dbReference type="GO" id="GO:0006397">
    <property type="term" value="P:mRNA processing"/>
    <property type="evidence" value="ECO:0007669"/>
    <property type="project" value="UniProtKB-KW"/>
</dbReference>
<dbReference type="Pfam" id="PF03178">
    <property type="entry name" value="CPSF_A"/>
    <property type="match status" value="1"/>
</dbReference>
<evidence type="ECO:0000256" key="5">
    <source>
        <dbReference type="ARBA" id="ARBA00038446"/>
    </source>
</evidence>
<evidence type="ECO:0000313" key="11">
    <source>
        <dbReference type="EMBL" id="KAG2570457.1"/>
    </source>
</evidence>
<dbReference type="EMBL" id="CM029049">
    <property type="protein sequence ID" value="KAG2570457.1"/>
    <property type="molecule type" value="Genomic_DNA"/>
</dbReference>
<keyword evidence="4" id="KW-0539">Nucleus</keyword>
<organism evidence="11 12">
    <name type="scientific">Panicum virgatum</name>
    <name type="common">Blackwell switchgrass</name>
    <dbReference type="NCBI Taxonomy" id="38727"/>
    <lineage>
        <taxon>Eukaryota</taxon>
        <taxon>Viridiplantae</taxon>
        <taxon>Streptophyta</taxon>
        <taxon>Embryophyta</taxon>
        <taxon>Tracheophyta</taxon>
        <taxon>Spermatophyta</taxon>
        <taxon>Magnoliopsida</taxon>
        <taxon>Liliopsida</taxon>
        <taxon>Poales</taxon>
        <taxon>Poaceae</taxon>
        <taxon>PACMAD clade</taxon>
        <taxon>Panicoideae</taxon>
        <taxon>Panicodae</taxon>
        <taxon>Paniceae</taxon>
        <taxon>Panicinae</taxon>
        <taxon>Panicum</taxon>
        <taxon>Panicum sect. Hiantes</taxon>
    </lineage>
</organism>
<keyword evidence="12" id="KW-1185">Reference proteome</keyword>
<evidence type="ECO:0000256" key="4">
    <source>
        <dbReference type="ARBA" id="ARBA00023242"/>
    </source>
</evidence>
<comment type="subcellular location">
    <subcellularLocation>
        <location evidence="1">Nucleus</location>
    </subcellularLocation>
</comment>
<keyword evidence="3" id="KW-0694">RNA-binding</keyword>
<reference evidence="11" key="1">
    <citation type="submission" date="2020-05" db="EMBL/GenBank/DDBJ databases">
        <title>WGS assembly of Panicum virgatum.</title>
        <authorList>
            <person name="Lovell J.T."/>
            <person name="Jenkins J."/>
            <person name="Shu S."/>
            <person name="Juenger T.E."/>
            <person name="Schmutz J."/>
        </authorList>
    </citation>
    <scope>NUCLEOTIDE SEQUENCE</scope>
    <source>
        <strain evidence="11">AP13</strain>
    </source>
</reference>
<evidence type="ECO:0000256" key="6">
    <source>
        <dbReference type="ARBA" id="ARBA00055487"/>
    </source>
</evidence>
<protein>
    <recommendedName>
        <fullName evidence="7">Cleavage and polyadenylation specificity factor 160 kDa subunit</fullName>
    </recommendedName>
</protein>
<feature type="domain" description="RSE1/DDB1/CPSF1 first beta-propeller" evidence="9">
    <location>
        <begin position="64"/>
        <end position="440"/>
    </location>
</feature>
<evidence type="ECO:0000259" key="9">
    <source>
        <dbReference type="Pfam" id="PF10433"/>
    </source>
</evidence>
<proteinExistence type="inferred from homology"/>